<dbReference type="Proteomes" id="UP000566071">
    <property type="component" value="Unassembled WGS sequence"/>
</dbReference>
<feature type="transmembrane region" description="Helical" evidence="1">
    <location>
        <begin position="7"/>
        <end position="27"/>
    </location>
</feature>
<gene>
    <name evidence="2" type="ORF">HK413_06275</name>
</gene>
<comment type="caution">
    <text evidence="2">The sequence shown here is derived from an EMBL/GenBank/DDBJ whole genome shotgun (WGS) entry which is preliminary data.</text>
</comment>
<keyword evidence="1" id="KW-0472">Membrane</keyword>
<dbReference type="RefSeq" id="WP_217452097.1">
    <property type="nucleotide sequence ID" value="NZ_JABFCR010000022.1"/>
</dbReference>
<evidence type="ECO:0000313" key="3">
    <source>
        <dbReference type="Proteomes" id="UP000566071"/>
    </source>
</evidence>
<evidence type="ECO:0000313" key="2">
    <source>
        <dbReference type="EMBL" id="NNU33849.1"/>
    </source>
</evidence>
<keyword evidence="1" id="KW-0812">Transmembrane</keyword>
<dbReference type="EMBL" id="JABFCR010000022">
    <property type="protein sequence ID" value="NNU33849.1"/>
    <property type="molecule type" value="Genomic_DNA"/>
</dbReference>
<evidence type="ECO:0008006" key="4">
    <source>
        <dbReference type="Google" id="ProtNLM"/>
    </source>
</evidence>
<keyword evidence="1" id="KW-1133">Transmembrane helix</keyword>
<organism evidence="2 3">
    <name type="scientific">Mucilaginibacter humi</name>
    <dbReference type="NCBI Taxonomy" id="2732510"/>
    <lineage>
        <taxon>Bacteria</taxon>
        <taxon>Pseudomonadati</taxon>
        <taxon>Bacteroidota</taxon>
        <taxon>Sphingobacteriia</taxon>
        <taxon>Sphingobacteriales</taxon>
        <taxon>Sphingobacteriaceae</taxon>
        <taxon>Mucilaginibacter</taxon>
    </lineage>
</organism>
<accession>A0ABX1W0U6</accession>
<proteinExistence type="predicted"/>
<name>A0ABX1W0U6_9SPHI</name>
<protein>
    <recommendedName>
        <fullName evidence="4">ABC transporter permease</fullName>
    </recommendedName>
</protein>
<sequence length="62" mass="6963">MRKMFRFDLAWVMLFLVVSTLVTLNFMEEEGARNLVAGIVLAACALLFISAVLLRGFIDRIG</sequence>
<keyword evidence="3" id="KW-1185">Reference proteome</keyword>
<evidence type="ECO:0000256" key="1">
    <source>
        <dbReference type="SAM" id="Phobius"/>
    </source>
</evidence>
<feature type="transmembrane region" description="Helical" evidence="1">
    <location>
        <begin position="39"/>
        <end position="58"/>
    </location>
</feature>
<reference evidence="2 3" key="1">
    <citation type="submission" date="2020-05" db="EMBL/GenBank/DDBJ databases">
        <authorList>
            <person name="Khan S.A."/>
            <person name="Jeon C.O."/>
            <person name="Chun B.H."/>
        </authorList>
    </citation>
    <scope>NUCLEOTIDE SEQUENCE [LARGE SCALE GENOMIC DNA]</scope>
    <source>
        <strain evidence="2 3">S1162</strain>
    </source>
</reference>